<dbReference type="RefSeq" id="WP_136553029.1">
    <property type="nucleotide sequence ID" value="NZ_STGJ01000008.1"/>
</dbReference>
<evidence type="ECO:0000313" key="8">
    <source>
        <dbReference type="Proteomes" id="UP000308891"/>
    </source>
</evidence>
<evidence type="ECO:0000256" key="1">
    <source>
        <dbReference type="ARBA" id="ARBA00008366"/>
    </source>
</evidence>
<feature type="domain" description="Nitroreductase" evidence="6">
    <location>
        <begin position="10"/>
        <end position="164"/>
    </location>
</feature>
<dbReference type="InterPro" id="IPR029479">
    <property type="entry name" value="Nitroreductase"/>
</dbReference>
<evidence type="ECO:0000256" key="4">
    <source>
        <dbReference type="ARBA" id="ARBA00023002"/>
    </source>
</evidence>
<dbReference type="AlphaFoldDB" id="A0A4V4N854"/>
<keyword evidence="3 5" id="KW-0288">FMN</keyword>
<dbReference type="Pfam" id="PF00881">
    <property type="entry name" value="Nitroreductase"/>
    <property type="match status" value="1"/>
</dbReference>
<evidence type="ECO:0000313" key="7">
    <source>
        <dbReference type="EMBL" id="TIC83143.1"/>
    </source>
</evidence>
<name>A0A4V4N854_9NEIS</name>
<accession>A0A4V4N854</accession>
<reference evidence="7 8" key="1">
    <citation type="submission" date="2019-04" db="EMBL/GenBank/DDBJ databases">
        <title>Crenobacter sp. nov.</title>
        <authorList>
            <person name="Shi S."/>
        </authorList>
    </citation>
    <scope>NUCLEOTIDE SEQUENCE [LARGE SCALE GENOMIC DNA]</scope>
    <source>
        <strain evidence="7 8">GY 70310</strain>
    </source>
</reference>
<dbReference type="OrthoDB" id="3181400at2"/>
<dbReference type="EMBL" id="STGJ01000008">
    <property type="protein sequence ID" value="TIC83143.1"/>
    <property type="molecule type" value="Genomic_DNA"/>
</dbReference>
<dbReference type="PANTHER" id="PTHR43425:SF2">
    <property type="entry name" value="OXYGEN-INSENSITIVE NADPH NITROREDUCTASE"/>
    <property type="match status" value="1"/>
</dbReference>
<evidence type="ECO:0000256" key="2">
    <source>
        <dbReference type="ARBA" id="ARBA00022630"/>
    </source>
</evidence>
<dbReference type="GO" id="GO:0016491">
    <property type="term" value="F:oxidoreductase activity"/>
    <property type="evidence" value="ECO:0007669"/>
    <property type="project" value="UniProtKB-UniRule"/>
</dbReference>
<gene>
    <name evidence="7" type="ORF">E5K04_08610</name>
</gene>
<evidence type="ECO:0000259" key="6">
    <source>
        <dbReference type="Pfam" id="PF00881"/>
    </source>
</evidence>
<evidence type="ECO:0000256" key="5">
    <source>
        <dbReference type="PIRNR" id="PIRNR005426"/>
    </source>
</evidence>
<dbReference type="PIRSF" id="PIRSF005426">
    <property type="entry name" value="Frp"/>
    <property type="match status" value="1"/>
</dbReference>
<evidence type="ECO:0000256" key="3">
    <source>
        <dbReference type="ARBA" id="ARBA00022643"/>
    </source>
</evidence>
<dbReference type="Gene3D" id="3.40.109.10">
    <property type="entry name" value="NADH Oxidase"/>
    <property type="match status" value="1"/>
</dbReference>
<keyword evidence="4 5" id="KW-0560">Oxidoreductase</keyword>
<protein>
    <submittedName>
        <fullName evidence="7">NADPH-dependent oxidoreductase</fullName>
    </submittedName>
</protein>
<dbReference type="InterPro" id="IPR000415">
    <property type="entry name" value="Nitroreductase-like"/>
</dbReference>
<sequence length="250" mass="26563">MGNPVIDQLMNRRSVRAFSGETVSDDDLATILRAAQQAPTSVNGQQVSLIVTRDKSTIRRIADIAGGQVQVATADVFVTIVVDFNRTAHACQAAGVTQQIADSAEGLMVGAVDAGIMLMALQVAAESLGYGTTAIGGIRRAPQALVELLGLPAGTFPLVGTTIGVPDKTRLPRVKPRVPLSSFAMHERYDDAAVAAGVTEYDRTLAAWWQEQGITDMPSYCRATAGYYQSDYFPTVGDVLARQGFSLADK</sequence>
<keyword evidence="8" id="KW-1185">Reference proteome</keyword>
<organism evidence="7 8">
    <name type="scientific">Crenobacter intestini</name>
    <dbReference type="NCBI Taxonomy" id="2563443"/>
    <lineage>
        <taxon>Bacteria</taxon>
        <taxon>Pseudomonadati</taxon>
        <taxon>Pseudomonadota</taxon>
        <taxon>Betaproteobacteria</taxon>
        <taxon>Neisseriales</taxon>
        <taxon>Neisseriaceae</taxon>
        <taxon>Crenobacter</taxon>
    </lineage>
</organism>
<keyword evidence="2 5" id="KW-0285">Flavoprotein</keyword>
<dbReference type="PANTHER" id="PTHR43425">
    <property type="entry name" value="OXYGEN-INSENSITIVE NADPH NITROREDUCTASE"/>
    <property type="match status" value="1"/>
</dbReference>
<comment type="caution">
    <text evidence="7">The sequence shown here is derived from an EMBL/GenBank/DDBJ whole genome shotgun (WGS) entry which is preliminary data.</text>
</comment>
<proteinExistence type="inferred from homology"/>
<keyword evidence="5" id="KW-0521">NADP</keyword>
<comment type="similarity">
    <text evidence="1 5">Belongs to the flavin oxidoreductase frp family.</text>
</comment>
<dbReference type="InterPro" id="IPR016446">
    <property type="entry name" value="Flavin_OxRdtase_Frp"/>
</dbReference>
<dbReference type="SUPFAM" id="SSF55469">
    <property type="entry name" value="FMN-dependent nitroreductase-like"/>
    <property type="match status" value="1"/>
</dbReference>
<dbReference type="Proteomes" id="UP000308891">
    <property type="component" value="Unassembled WGS sequence"/>
</dbReference>